<accession>A0ABQ8JJV2</accession>
<protein>
    <submittedName>
        <fullName evidence="1">Uncharacterized protein</fullName>
    </submittedName>
</protein>
<name>A0ABQ8JJV2_DERPT</name>
<evidence type="ECO:0000313" key="2">
    <source>
        <dbReference type="Proteomes" id="UP000887458"/>
    </source>
</evidence>
<reference evidence="1 2" key="1">
    <citation type="journal article" date="2018" name="J. Allergy Clin. Immunol.">
        <title>High-quality assembly of Dermatophagoides pteronyssinus genome and transcriptome reveals a wide range of novel allergens.</title>
        <authorList>
            <person name="Liu X.Y."/>
            <person name="Yang K.Y."/>
            <person name="Wang M.Q."/>
            <person name="Kwok J.S."/>
            <person name="Zeng X."/>
            <person name="Yang Z."/>
            <person name="Xiao X.J."/>
            <person name="Lau C.P."/>
            <person name="Li Y."/>
            <person name="Huang Z.M."/>
            <person name="Ba J.G."/>
            <person name="Yim A.K."/>
            <person name="Ouyang C.Y."/>
            <person name="Ngai S.M."/>
            <person name="Chan T.F."/>
            <person name="Leung E.L."/>
            <person name="Liu L."/>
            <person name="Liu Z.G."/>
            <person name="Tsui S.K."/>
        </authorList>
    </citation>
    <scope>NUCLEOTIDE SEQUENCE [LARGE SCALE GENOMIC DNA]</scope>
    <source>
        <strain evidence="1">Derp</strain>
    </source>
</reference>
<reference evidence="1 2" key="2">
    <citation type="journal article" date="2022" name="Mol. Biol. Evol.">
        <title>Comparative Genomics Reveals Insights into the Divergent Evolution of Astigmatic Mites and Household Pest Adaptations.</title>
        <authorList>
            <person name="Xiong Q."/>
            <person name="Wan A.T."/>
            <person name="Liu X."/>
            <person name="Fung C.S."/>
            <person name="Xiao X."/>
            <person name="Malainual N."/>
            <person name="Hou J."/>
            <person name="Wang L."/>
            <person name="Wang M."/>
            <person name="Yang K.Y."/>
            <person name="Cui Y."/>
            <person name="Leung E.L."/>
            <person name="Nong W."/>
            <person name="Shin S.K."/>
            <person name="Au S.W."/>
            <person name="Jeong K.Y."/>
            <person name="Chew F.T."/>
            <person name="Hui J.H."/>
            <person name="Leung T.F."/>
            <person name="Tungtrongchitr A."/>
            <person name="Zhong N."/>
            <person name="Liu Z."/>
            <person name="Tsui S.K."/>
        </authorList>
    </citation>
    <scope>NUCLEOTIDE SEQUENCE [LARGE SCALE GENOMIC DNA]</scope>
    <source>
        <strain evidence="1">Derp</strain>
    </source>
</reference>
<proteinExistence type="predicted"/>
<gene>
    <name evidence="1" type="ORF">DERP_008148</name>
</gene>
<sequence>MYLKKTIIFMYLSFHLNDEMNVKIKWSSRIIVNQSFLNFLDIHDFRYLDCELKLLLVISIHLSNKLRFI</sequence>
<evidence type="ECO:0000313" key="1">
    <source>
        <dbReference type="EMBL" id="KAH9422885.1"/>
    </source>
</evidence>
<organism evidence="1 2">
    <name type="scientific">Dermatophagoides pteronyssinus</name>
    <name type="common">European house dust mite</name>
    <dbReference type="NCBI Taxonomy" id="6956"/>
    <lineage>
        <taxon>Eukaryota</taxon>
        <taxon>Metazoa</taxon>
        <taxon>Ecdysozoa</taxon>
        <taxon>Arthropoda</taxon>
        <taxon>Chelicerata</taxon>
        <taxon>Arachnida</taxon>
        <taxon>Acari</taxon>
        <taxon>Acariformes</taxon>
        <taxon>Sarcoptiformes</taxon>
        <taxon>Astigmata</taxon>
        <taxon>Psoroptidia</taxon>
        <taxon>Analgoidea</taxon>
        <taxon>Pyroglyphidae</taxon>
        <taxon>Dermatophagoidinae</taxon>
        <taxon>Dermatophagoides</taxon>
    </lineage>
</organism>
<comment type="caution">
    <text evidence="1">The sequence shown here is derived from an EMBL/GenBank/DDBJ whole genome shotgun (WGS) entry which is preliminary data.</text>
</comment>
<keyword evidence="2" id="KW-1185">Reference proteome</keyword>
<dbReference type="EMBL" id="NJHN03000035">
    <property type="protein sequence ID" value="KAH9422885.1"/>
    <property type="molecule type" value="Genomic_DNA"/>
</dbReference>
<dbReference type="Proteomes" id="UP000887458">
    <property type="component" value="Unassembled WGS sequence"/>
</dbReference>